<feature type="domain" description="NAD-dependent epimerase/dehydratase" evidence="14">
    <location>
        <begin position="10"/>
        <end position="254"/>
    </location>
</feature>
<dbReference type="GO" id="GO:0009813">
    <property type="term" value="P:flavonoid biosynthetic process"/>
    <property type="evidence" value="ECO:0007669"/>
    <property type="project" value="UniProtKB-KW"/>
</dbReference>
<evidence type="ECO:0000313" key="15">
    <source>
        <dbReference type="EMBL" id="VFQ61341.1"/>
    </source>
</evidence>
<keyword evidence="16" id="KW-1185">Reference proteome</keyword>
<name>A0A484K5X6_9ASTE</name>
<evidence type="ECO:0000313" key="16">
    <source>
        <dbReference type="Proteomes" id="UP000595140"/>
    </source>
</evidence>
<dbReference type="GO" id="GO:0045552">
    <property type="term" value="F:dihydroflavanol 4-reductase activity"/>
    <property type="evidence" value="ECO:0007669"/>
    <property type="project" value="UniProtKB-EC"/>
</dbReference>
<evidence type="ECO:0000256" key="8">
    <source>
        <dbReference type="ARBA" id="ARBA00039057"/>
    </source>
</evidence>
<dbReference type="EC" id="1.1.1.234" evidence="7"/>
<evidence type="ECO:0000256" key="13">
    <source>
        <dbReference type="ARBA" id="ARBA00049132"/>
    </source>
</evidence>
<dbReference type="PANTHER" id="PTHR10366:SF831">
    <property type="entry name" value="NAD-DEPENDENT EPIMERASE_DEHYDRATASE DOMAIN-CONTAINING PROTEIN"/>
    <property type="match status" value="1"/>
</dbReference>
<evidence type="ECO:0000256" key="7">
    <source>
        <dbReference type="ARBA" id="ARBA00039055"/>
    </source>
</evidence>
<comment type="pathway">
    <text evidence="1">Pigment biosynthesis; anthocyanin biosynthesis.</text>
</comment>
<evidence type="ECO:0000256" key="9">
    <source>
        <dbReference type="ARBA" id="ARBA00039963"/>
    </source>
</evidence>
<keyword evidence="4" id="KW-0284">Flavonoid biosynthesis</keyword>
<evidence type="ECO:0000256" key="12">
    <source>
        <dbReference type="ARBA" id="ARBA00048870"/>
    </source>
</evidence>
<dbReference type="CDD" id="cd08958">
    <property type="entry name" value="FR_SDR_e"/>
    <property type="match status" value="1"/>
</dbReference>
<sequence length="330" mass="36256">MSMSGEEKRVCVTGGGGYIASWLVKLLLSKGYAVHATIRGDPGDVVKYGHLKRMVAEEEGKLEVLKADLLDYDSLVAAIAGCTAVFHVASPVPYGPVPPTHAQKELLEPAVTGTLNVLRVCSSSESNVKRVVIVSSVAAVCENPKWPLHKPKDETSWSDEDHCTQTNSSYCLSKTLAEKEAFRYAQETSLDVISLCPSLVFGPILQQTPNASTSVLLRLLKAEGQTVDNKTRIVVDVRDVAEALVLIYERPEAEGRYICNAHTVSVGEIVEMLKTMYPNYNYPKSFSTTREGENDRVSSQRLQGLGWSYRPLEETLRDSVESYTRAGLLD</sequence>
<proteinExistence type="inferred from homology"/>
<evidence type="ECO:0000256" key="6">
    <source>
        <dbReference type="ARBA" id="ARBA00037100"/>
    </source>
</evidence>
<comment type="catalytic activity">
    <reaction evidence="12">
        <text>(2S)-flavan-4-ol + NADP(+) = (2S)-flavanone + NADPH + H(+)</text>
        <dbReference type="Rhea" id="RHEA:11228"/>
        <dbReference type="ChEBI" id="CHEBI:15378"/>
        <dbReference type="ChEBI" id="CHEBI:15605"/>
        <dbReference type="ChEBI" id="CHEBI:15606"/>
        <dbReference type="ChEBI" id="CHEBI:57783"/>
        <dbReference type="ChEBI" id="CHEBI:58349"/>
        <dbReference type="EC" id="1.1.1.234"/>
    </reaction>
</comment>
<evidence type="ECO:0000256" key="4">
    <source>
        <dbReference type="ARBA" id="ARBA00023241"/>
    </source>
</evidence>
<dbReference type="Pfam" id="PF01370">
    <property type="entry name" value="Epimerase"/>
    <property type="match status" value="1"/>
</dbReference>
<comment type="function">
    <text evidence="6">Bifunctional enzyme involved in flavonoid metabolism.</text>
</comment>
<dbReference type="FunFam" id="3.40.50.720:FF:000085">
    <property type="entry name" value="Dihydroflavonol reductase"/>
    <property type="match status" value="1"/>
</dbReference>
<evidence type="ECO:0000256" key="1">
    <source>
        <dbReference type="ARBA" id="ARBA00004935"/>
    </source>
</evidence>
<dbReference type="Proteomes" id="UP000595140">
    <property type="component" value="Unassembled WGS sequence"/>
</dbReference>
<comment type="similarity">
    <text evidence="5">Belongs to the NAD(P)-dependent epimerase/dehydratase family. Dihydroflavonol-4-reductase subfamily.</text>
</comment>
<dbReference type="Gene3D" id="3.40.50.720">
    <property type="entry name" value="NAD(P)-binding Rossmann-like Domain"/>
    <property type="match status" value="1"/>
</dbReference>
<dbReference type="EMBL" id="OOIL02000150">
    <property type="protein sequence ID" value="VFQ61341.1"/>
    <property type="molecule type" value="Genomic_DNA"/>
</dbReference>
<dbReference type="OrthoDB" id="2735536at2759"/>
<organism evidence="15 16">
    <name type="scientific">Cuscuta campestris</name>
    <dbReference type="NCBI Taxonomy" id="132261"/>
    <lineage>
        <taxon>Eukaryota</taxon>
        <taxon>Viridiplantae</taxon>
        <taxon>Streptophyta</taxon>
        <taxon>Embryophyta</taxon>
        <taxon>Tracheophyta</taxon>
        <taxon>Spermatophyta</taxon>
        <taxon>Magnoliopsida</taxon>
        <taxon>eudicotyledons</taxon>
        <taxon>Gunneridae</taxon>
        <taxon>Pentapetalae</taxon>
        <taxon>asterids</taxon>
        <taxon>lamiids</taxon>
        <taxon>Solanales</taxon>
        <taxon>Convolvulaceae</taxon>
        <taxon>Cuscuteae</taxon>
        <taxon>Cuscuta</taxon>
        <taxon>Cuscuta subgen. Grammica</taxon>
        <taxon>Cuscuta sect. Cleistogrammica</taxon>
    </lineage>
</organism>
<accession>A0A484K5X6</accession>
<keyword evidence="3" id="KW-0560">Oxidoreductase</keyword>
<evidence type="ECO:0000256" key="5">
    <source>
        <dbReference type="ARBA" id="ARBA00023445"/>
    </source>
</evidence>
<evidence type="ECO:0000259" key="14">
    <source>
        <dbReference type="Pfam" id="PF01370"/>
    </source>
</evidence>
<gene>
    <name evidence="15" type="ORF">CCAM_LOCUS3117</name>
</gene>
<evidence type="ECO:0000256" key="3">
    <source>
        <dbReference type="ARBA" id="ARBA00023002"/>
    </source>
</evidence>
<keyword evidence="2" id="KW-0521">NADP</keyword>
<dbReference type="InterPro" id="IPR050425">
    <property type="entry name" value="NAD(P)_dehydrat-like"/>
</dbReference>
<reference evidence="15 16" key="1">
    <citation type="submission" date="2018-04" db="EMBL/GenBank/DDBJ databases">
        <authorList>
            <person name="Vogel A."/>
        </authorList>
    </citation>
    <scope>NUCLEOTIDE SEQUENCE [LARGE SCALE GENOMIC DNA]</scope>
</reference>
<dbReference type="EC" id="1.1.1.219" evidence="8"/>
<evidence type="ECO:0000256" key="11">
    <source>
        <dbReference type="ARBA" id="ARBA00042831"/>
    </source>
</evidence>
<dbReference type="InterPro" id="IPR001509">
    <property type="entry name" value="Epimerase_deHydtase"/>
</dbReference>
<dbReference type="GO" id="GO:0047890">
    <property type="term" value="F:flavanone 4-reductase activity"/>
    <property type="evidence" value="ECO:0007669"/>
    <property type="project" value="UniProtKB-EC"/>
</dbReference>
<dbReference type="AlphaFoldDB" id="A0A484K5X6"/>
<evidence type="ECO:0000256" key="2">
    <source>
        <dbReference type="ARBA" id="ARBA00022857"/>
    </source>
</evidence>
<comment type="catalytic activity">
    <reaction evidence="13">
        <text>a (2R,3S,4S)-leucoanthocyanidin + NADP(+) = a (2R,3R)-dihydroflavonol + NADPH + H(+)</text>
        <dbReference type="Rhea" id="RHEA:54444"/>
        <dbReference type="ChEBI" id="CHEBI:15378"/>
        <dbReference type="ChEBI" id="CHEBI:57783"/>
        <dbReference type="ChEBI" id="CHEBI:58349"/>
        <dbReference type="ChEBI" id="CHEBI:138176"/>
        <dbReference type="ChEBI" id="CHEBI:138188"/>
        <dbReference type="EC" id="1.1.1.219"/>
    </reaction>
</comment>
<dbReference type="InterPro" id="IPR036291">
    <property type="entry name" value="NAD(P)-bd_dom_sf"/>
</dbReference>
<dbReference type="SUPFAM" id="SSF51735">
    <property type="entry name" value="NAD(P)-binding Rossmann-fold domains"/>
    <property type="match status" value="1"/>
</dbReference>
<evidence type="ECO:0000256" key="10">
    <source>
        <dbReference type="ARBA" id="ARBA00042087"/>
    </source>
</evidence>
<protein>
    <recommendedName>
        <fullName evidence="9">Dihydroflavonol 4-reductase</fullName>
        <ecNumber evidence="8">1.1.1.219</ecNumber>
        <ecNumber evidence="7">1.1.1.234</ecNumber>
    </recommendedName>
    <alternativeName>
        <fullName evidence="11">Dihydrokaempferol 4-reductase</fullName>
    </alternativeName>
    <alternativeName>
        <fullName evidence="10">Flavanone 4-reductase</fullName>
    </alternativeName>
</protein>
<dbReference type="PANTHER" id="PTHR10366">
    <property type="entry name" value="NAD DEPENDENT EPIMERASE/DEHYDRATASE"/>
    <property type="match status" value="1"/>
</dbReference>